<dbReference type="Proteomes" id="UP001315278">
    <property type="component" value="Unassembled WGS sequence"/>
</dbReference>
<protein>
    <submittedName>
        <fullName evidence="1">Uncharacterized protein</fullName>
    </submittedName>
</protein>
<comment type="caution">
    <text evidence="1">The sequence shown here is derived from an EMBL/GenBank/DDBJ whole genome shotgun (WGS) entry which is preliminary data.</text>
</comment>
<organism evidence="1 2">
    <name type="scientific">Bradyrhizobium jicamae</name>
    <dbReference type="NCBI Taxonomy" id="280332"/>
    <lineage>
        <taxon>Bacteria</taxon>
        <taxon>Pseudomonadati</taxon>
        <taxon>Pseudomonadota</taxon>
        <taxon>Alphaproteobacteria</taxon>
        <taxon>Hyphomicrobiales</taxon>
        <taxon>Nitrobacteraceae</taxon>
        <taxon>Bradyrhizobium</taxon>
    </lineage>
</organism>
<keyword evidence="2" id="KW-1185">Reference proteome</keyword>
<dbReference type="RefSeq" id="WP_212492152.1">
    <property type="nucleotide sequence ID" value="NZ_JAFCJH010000005.1"/>
</dbReference>
<evidence type="ECO:0000313" key="2">
    <source>
        <dbReference type="Proteomes" id="UP001315278"/>
    </source>
</evidence>
<sequence length="95" mass="10901">MSMLQNCNIERRQQPTSGSFKAVQCRIGLIRRLGRSRSHRAEIGDYRRLERICRQLAEESTMPELRTAMLIMADRYLAAASALERGNRAAITETF</sequence>
<gene>
    <name evidence="1" type="ORF">JQ615_07205</name>
</gene>
<name>A0ABS5FED5_9BRAD</name>
<evidence type="ECO:0000313" key="1">
    <source>
        <dbReference type="EMBL" id="MBR0795169.1"/>
    </source>
</evidence>
<dbReference type="EMBL" id="JAFCJH010000005">
    <property type="protein sequence ID" value="MBR0795169.1"/>
    <property type="molecule type" value="Genomic_DNA"/>
</dbReference>
<proteinExistence type="predicted"/>
<accession>A0ABS5FED5</accession>
<reference evidence="2" key="1">
    <citation type="journal article" date="2021" name="ISME J.">
        <title>Evolutionary origin and ecological implication of a unique nif island in free-living Bradyrhizobium lineages.</title>
        <authorList>
            <person name="Tao J."/>
        </authorList>
    </citation>
    <scope>NUCLEOTIDE SEQUENCE [LARGE SCALE GENOMIC DNA]</scope>
    <source>
        <strain evidence="2">SZCCT0434</strain>
    </source>
</reference>